<dbReference type="KEGG" id="dci:108251809"/>
<protein>
    <submittedName>
        <fullName evidence="3">Uncharacterized protein LOC108251809</fullName>
    </submittedName>
</protein>
<reference evidence="3" key="1">
    <citation type="submission" date="2025-08" db="UniProtKB">
        <authorList>
            <consortium name="RefSeq"/>
        </authorList>
    </citation>
    <scope>IDENTIFICATION</scope>
</reference>
<name>A0A1S3DHC9_DIACI</name>
<feature type="region of interest" description="Disordered" evidence="1">
    <location>
        <begin position="199"/>
        <end position="370"/>
    </location>
</feature>
<gene>
    <name evidence="3" type="primary">LOC108251809</name>
</gene>
<feature type="compositionally biased region" description="Polar residues" evidence="1">
    <location>
        <begin position="204"/>
        <end position="218"/>
    </location>
</feature>
<keyword evidence="2" id="KW-1185">Reference proteome</keyword>
<organism evidence="2 3">
    <name type="scientific">Diaphorina citri</name>
    <name type="common">Asian citrus psyllid</name>
    <dbReference type="NCBI Taxonomy" id="121845"/>
    <lineage>
        <taxon>Eukaryota</taxon>
        <taxon>Metazoa</taxon>
        <taxon>Ecdysozoa</taxon>
        <taxon>Arthropoda</taxon>
        <taxon>Hexapoda</taxon>
        <taxon>Insecta</taxon>
        <taxon>Pterygota</taxon>
        <taxon>Neoptera</taxon>
        <taxon>Paraneoptera</taxon>
        <taxon>Hemiptera</taxon>
        <taxon>Sternorrhyncha</taxon>
        <taxon>Psylloidea</taxon>
        <taxon>Psyllidae</taxon>
        <taxon>Diaphorininae</taxon>
        <taxon>Diaphorina</taxon>
    </lineage>
</organism>
<evidence type="ECO:0000256" key="1">
    <source>
        <dbReference type="SAM" id="MobiDB-lite"/>
    </source>
</evidence>
<evidence type="ECO:0000313" key="2">
    <source>
        <dbReference type="Proteomes" id="UP000079169"/>
    </source>
</evidence>
<feature type="non-terminal residue" evidence="3">
    <location>
        <position position="370"/>
    </location>
</feature>
<dbReference type="RefSeq" id="XP_008481989.1">
    <property type="nucleotide sequence ID" value="XM_008483767.2"/>
</dbReference>
<dbReference type="PaxDb" id="121845-A0A1S3DHC9"/>
<evidence type="ECO:0000313" key="3">
    <source>
        <dbReference type="RefSeq" id="XP_008481989.1"/>
    </source>
</evidence>
<dbReference type="Proteomes" id="UP000079169">
    <property type="component" value="Unplaced"/>
</dbReference>
<sequence>MTDLFNALPLDKARVPPLGSDRQGNAYYFYPDFIDVRLYKQNLPRPPHSVGNYLLLPIHLQEAELQAHKATLTSRPKTPVNSVHIPPEERELFFPKQKFLPYRRKDNLVVLANSVEGLEILLDEFREERLDEKLIQSMEELHRTLKRREASIDYVTYKARCAMFSEYTEYVKRPDNYEDPDLKYWNFKIKHLEPEDLIIPDVTPQPSSTIGPDGNTNGDPPDQDGGTRRSRREIHPVLKSLSGPTLSDLELDSEATDASDAASPGFDKDDSEDEWAPQDRRSAKKKPLFSKPPTQGADDKIKPASPEPDSSSTDLDQMSLLPPALRTPGASPAKPDQLGMDDPLNIFSMKRELADEARERDPPPPQEPPP</sequence>
<dbReference type="AlphaFoldDB" id="A0A1S3DHC9"/>
<dbReference type="GeneID" id="108251809"/>
<accession>A0A1S3DHC9</accession>
<feature type="compositionally biased region" description="Basic and acidic residues" evidence="1">
    <location>
        <begin position="349"/>
        <end position="362"/>
    </location>
</feature>
<proteinExistence type="predicted"/>